<keyword evidence="3" id="KW-1185">Reference proteome</keyword>
<feature type="compositionally biased region" description="Gly residues" evidence="1">
    <location>
        <begin position="499"/>
        <end position="509"/>
    </location>
</feature>
<dbReference type="Proteomes" id="UP001642405">
    <property type="component" value="Unassembled WGS sequence"/>
</dbReference>
<feature type="region of interest" description="Disordered" evidence="1">
    <location>
        <begin position="682"/>
        <end position="707"/>
    </location>
</feature>
<feature type="region of interest" description="Disordered" evidence="1">
    <location>
        <begin position="247"/>
        <end position="334"/>
    </location>
</feature>
<comment type="caution">
    <text evidence="2">The sequence shown here is derived from an EMBL/GenBank/DDBJ whole genome shotgun (WGS) entry which is preliminary data.</text>
</comment>
<feature type="compositionally biased region" description="Low complexity" evidence="1">
    <location>
        <begin position="284"/>
        <end position="293"/>
    </location>
</feature>
<evidence type="ECO:0000313" key="2">
    <source>
        <dbReference type="EMBL" id="CAK7220617.1"/>
    </source>
</evidence>
<sequence>MPRCQPESAILKPKDPTALEDDWPIFMLNDAIVYRSDGVTMANAVLVAKEGPCIVRGRLEVDDKEDLQYLVKPSVRTAYIEAVNIENYSIGDDEQGVIWLSSSAGWLEINPHPSYEPIYRAMCDMIVLYYILLGIYTKAAEQDPKNALKLRATLDVKEMLFEYAVALGDGTTYDETVDKCVRLGPMLLAHFRRATDMDWTKSSFYKWLDKEIRDRERLARRSSSRGDSVTPSVLPAAAAAAAAGAAAPSPITPVPVPQVPPRPQSQTPVAVSHQLPFRAPPGSTPATPAVETPVPHPPYSRTGFSSTPSAAAAAPAPAVNGTTPQATATTVPAAASTEPADLRASIFKTYLTMIEGLGQEFGDPGRMSAGKVHHGVYIKYRVRQYNTGKNLSAYFSRELIENLSDPWHGSPFEAWLTSSEARAFTPTSDQILHEVQSQLVRRVVQSNLAPVSSASSSSLAAANAGPASRPSSPRTAGKRAVLRPPTISRKRRFNSTENGAGGLGGGGGDTDAEAASQGSTPRPVGRPRKVARASQDDVVAASGRTPQEAMQIDSAADSSSSTEDRDHDDDDGNSNDSEDETMLAVHTEPLLVSTRPTGPNHTWTCPEPGCSYIVRGLVAVGSEEDDSEGDLGNETNSRIRVHLRGHEEEMLSRVDLAISEGTRGHVSVDHLLAKIRALADKATSRQTPPIAEAASSGTSTGRSRFFF</sequence>
<feature type="compositionally biased region" description="Low complexity" evidence="1">
    <location>
        <begin position="305"/>
        <end position="334"/>
    </location>
</feature>
<evidence type="ECO:0000313" key="3">
    <source>
        <dbReference type="Proteomes" id="UP001642405"/>
    </source>
</evidence>
<dbReference type="EMBL" id="CAWUHB010000020">
    <property type="protein sequence ID" value="CAK7220617.1"/>
    <property type="molecule type" value="Genomic_DNA"/>
</dbReference>
<protein>
    <submittedName>
        <fullName evidence="2">Uncharacterized protein</fullName>
    </submittedName>
</protein>
<reference evidence="2 3" key="1">
    <citation type="submission" date="2024-01" db="EMBL/GenBank/DDBJ databases">
        <authorList>
            <person name="Allen C."/>
            <person name="Tagirdzhanova G."/>
        </authorList>
    </citation>
    <scope>NUCLEOTIDE SEQUENCE [LARGE SCALE GENOMIC DNA]</scope>
</reference>
<feature type="region of interest" description="Disordered" evidence="1">
    <location>
        <begin position="451"/>
        <end position="580"/>
    </location>
</feature>
<proteinExistence type="predicted"/>
<feature type="compositionally biased region" description="Acidic residues" evidence="1">
    <location>
        <begin position="566"/>
        <end position="580"/>
    </location>
</feature>
<accession>A0ABP0BLT3</accession>
<evidence type="ECO:0000256" key="1">
    <source>
        <dbReference type="SAM" id="MobiDB-lite"/>
    </source>
</evidence>
<feature type="compositionally biased region" description="Low complexity" evidence="1">
    <location>
        <begin position="451"/>
        <end position="475"/>
    </location>
</feature>
<gene>
    <name evidence="2" type="ORF">SCUCBS95973_004219</name>
</gene>
<feature type="compositionally biased region" description="Polar residues" evidence="1">
    <location>
        <begin position="695"/>
        <end position="707"/>
    </location>
</feature>
<feature type="compositionally biased region" description="Pro residues" evidence="1">
    <location>
        <begin position="250"/>
        <end position="263"/>
    </location>
</feature>
<organism evidence="2 3">
    <name type="scientific">Sporothrix curviconia</name>
    <dbReference type="NCBI Taxonomy" id="1260050"/>
    <lineage>
        <taxon>Eukaryota</taxon>
        <taxon>Fungi</taxon>
        <taxon>Dikarya</taxon>
        <taxon>Ascomycota</taxon>
        <taxon>Pezizomycotina</taxon>
        <taxon>Sordariomycetes</taxon>
        <taxon>Sordariomycetidae</taxon>
        <taxon>Ophiostomatales</taxon>
        <taxon>Ophiostomataceae</taxon>
        <taxon>Sporothrix</taxon>
    </lineage>
</organism>
<name>A0ABP0BLT3_9PEZI</name>